<dbReference type="PROSITE" id="PS50896">
    <property type="entry name" value="LISH"/>
    <property type="match status" value="1"/>
</dbReference>
<gene>
    <name evidence="3" type="ORF">TWF970_010593</name>
</gene>
<dbReference type="InterPro" id="IPR036322">
    <property type="entry name" value="WD40_repeat_dom_sf"/>
</dbReference>
<keyword evidence="2" id="KW-0677">Repeat</keyword>
<evidence type="ECO:0000256" key="1">
    <source>
        <dbReference type="ARBA" id="ARBA00022574"/>
    </source>
</evidence>
<organism evidence="3 4">
    <name type="scientific">Orbilia oligospora</name>
    <name type="common">Nematode-trapping fungus</name>
    <name type="synonym">Arthrobotrys oligospora</name>
    <dbReference type="NCBI Taxonomy" id="2813651"/>
    <lineage>
        <taxon>Eukaryota</taxon>
        <taxon>Fungi</taxon>
        <taxon>Dikarya</taxon>
        <taxon>Ascomycota</taxon>
        <taxon>Pezizomycotina</taxon>
        <taxon>Orbiliomycetes</taxon>
        <taxon>Orbiliales</taxon>
        <taxon>Orbiliaceae</taxon>
        <taxon>Orbilia</taxon>
    </lineage>
</organism>
<keyword evidence="1" id="KW-0853">WD repeat</keyword>
<dbReference type="PANTHER" id="PTHR19848">
    <property type="entry name" value="WD40 REPEAT PROTEIN"/>
    <property type="match status" value="1"/>
</dbReference>
<evidence type="ECO:0000256" key="2">
    <source>
        <dbReference type="ARBA" id="ARBA00022737"/>
    </source>
</evidence>
<accession>A0A7C8RDL3</accession>
<evidence type="ECO:0000313" key="3">
    <source>
        <dbReference type="EMBL" id="KAF3285549.1"/>
    </source>
</evidence>
<dbReference type="SMART" id="SM00320">
    <property type="entry name" value="WD40"/>
    <property type="match status" value="4"/>
</dbReference>
<dbReference type="OMA" id="MKVIIVR"/>
<name>A0A7C8RDL3_ORBOL</name>
<proteinExistence type="predicted"/>
<dbReference type="Pfam" id="PF00400">
    <property type="entry name" value="WD40"/>
    <property type="match status" value="1"/>
</dbReference>
<dbReference type="SUPFAM" id="SSF50978">
    <property type="entry name" value="WD40 repeat-like"/>
    <property type="match status" value="1"/>
</dbReference>
<reference evidence="3 4" key="1">
    <citation type="submission" date="2020-01" db="EMBL/GenBank/DDBJ databases">
        <authorList>
            <person name="Palmer J.M."/>
        </authorList>
    </citation>
    <scope>NUCLEOTIDE SEQUENCE [LARGE SCALE GENOMIC DNA]</scope>
    <source>
        <strain evidence="3 4">TWF970</strain>
    </source>
</reference>
<dbReference type="InterPro" id="IPR006594">
    <property type="entry name" value="LisH"/>
</dbReference>
<dbReference type="PANTHER" id="PTHR19848:SF8">
    <property type="entry name" value="F-BOX AND WD REPEAT DOMAIN CONTAINING 7"/>
    <property type="match status" value="1"/>
</dbReference>
<sequence>MPAGDSPDVLVARFLRANNYHETFQAFIRETNLTGDSITNHPTDLTIEQILEEKKLYDLAVRFEKINVDAKDVDFVVPYPTVPTTLTTLSTSFNILSVSLASLMLPTEDSTTQPSSQQVIISTSSDKSLRIYSAKPPYTLLTTFSNLHAGPILCVAAISQRWLVTASMVGAITISDLKGNIVDKWTGHTKYIVKIAVSEPIESQNGADGEEETRYLAAASYDKSLSVHKLYLPKAMNSTSEIDIPSPRLEFLQTIKFDQTVEDVIFTKDYRADNPTQEPSSTPLLITTIRDSPYLHIWSTPSNNSSTTSSSTTTSSAQFTFTSKNPLNATSTSWLTYTPTSLTPHPHHPHLLAMITSSIPSPKAIIYNLSTYTVDKEFTVPVELSAYSTGIVAWRGDTSASGLWINGDDGVIKGVEIKSGKVKAELKGHSGRKVRCLAAAAVSEEDGEEEEELMISGGFDGGLNVWRIGDDASV</sequence>
<dbReference type="InterPro" id="IPR015943">
    <property type="entry name" value="WD40/YVTN_repeat-like_dom_sf"/>
</dbReference>
<protein>
    <submittedName>
        <fullName evidence="3">Uncharacterized protein</fullName>
    </submittedName>
</protein>
<evidence type="ECO:0000313" key="4">
    <source>
        <dbReference type="Proteomes" id="UP000474640"/>
    </source>
</evidence>
<comment type="caution">
    <text evidence="3">The sequence shown here is derived from an EMBL/GenBank/DDBJ whole genome shotgun (WGS) entry which is preliminary data.</text>
</comment>
<dbReference type="InterPro" id="IPR001680">
    <property type="entry name" value="WD40_rpt"/>
</dbReference>
<dbReference type="AlphaFoldDB" id="A0A7C8RDL3"/>
<dbReference type="Proteomes" id="UP000474640">
    <property type="component" value="Unassembled WGS sequence"/>
</dbReference>
<dbReference type="Gene3D" id="2.130.10.10">
    <property type="entry name" value="YVTN repeat-like/Quinoprotein amine dehydrogenase"/>
    <property type="match status" value="2"/>
</dbReference>
<dbReference type="EMBL" id="JAABOJ010000007">
    <property type="protein sequence ID" value="KAF3285549.1"/>
    <property type="molecule type" value="Genomic_DNA"/>
</dbReference>
<dbReference type="OrthoDB" id="1932312at2759"/>